<dbReference type="OrthoDB" id="4097086at2759"/>
<keyword evidence="1" id="KW-0175">Coiled coil</keyword>
<reference evidence="4" key="1">
    <citation type="submission" date="2019-07" db="EMBL/GenBank/DDBJ databases">
        <title>Hyphodiscus hymeniophilus genome sequencing and assembly.</title>
        <authorList>
            <person name="Kramer G."/>
            <person name="Nodwell J."/>
        </authorList>
    </citation>
    <scope>NUCLEOTIDE SEQUENCE</scope>
    <source>
        <strain evidence="4">ATCC 34498</strain>
    </source>
</reference>
<organism evidence="4 5">
    <name type="scientific">Hyphodiscus hymeniophilus</name>
    <dbReference type="NCBI Taxonomy" id="353542"/>
    <lineage>
        <taxon>Eukaryota</taxon>
        <taxon>Fungi</taxon>
        <taxon>Dikarya</taxon>
        <taxon>Ascomycota</taxon>
        <taxon>Pezizomycotina</taxon>
        <taxon>Leotiomycetes</taxon>
        <taxon>Helotiales</taxon>
        <taxon>Hyphodiscaceae</taxon>
        <taxon>Hyphodiscus</taxon>
    </lineage>
</organism>
<feature type="compositionally biased region" description="Polar residues" evidence="2">
    <location>
        <begin position="12"/>
        <end position="23"/>
    </location>
</feature>
<feature type="domain" description="DUF4048" evidence="3">
    <location>
        <begin position="217"/>
        <end position="422"/>
    </location>
</feature>
<sequence length="517" mass="56635">MATHNRRGSFIDQASVQSILTSEASDHAAAPPNPHVGDSPNRELFPMDPPRRSASIKHARAMSYNPRKPNRLSLSFPVAPSANNNESARPTPTSSNPPSFPATPSQAAPTPSPTDPNSFLVALAAQERRVLELKEELEKAELDLKKLKKQWAYHEASKKRAEIRHSEPLQSLHTNMTEGESSEEGSTNRSSVDMDRRKALLSNIHKESRRKVLTGGHTRTLSLLSPDRTNYAQPFPFPPVQESGSEGDTNGIPRSTTMPDTSQGITKISSNRARHSYQGGVTHNAKQIAEDVKAGLWTFLEDLRQATVGDEAVNGTTNRASLDTATKDPKRRGSKGSLLSNERGKRGTSPRSADARTWDSLTGSNHALLDVAGTMWEEMDRSGAKSLTPLKQEPAARTLSTAPLVDELDDDWSNWDSPTPKSPRWSGSTDLTDPATPAQSNREGQSVSIVDQSADHSTPPKREEIQWPALDKLTPSHLKRTMSSMMKDWEKSLTPPSEELGDPINGDRERSTSPPIL</sequence>
<evidence type="ECO:0000313" key="5">
    <source>
        <dbReference type="Proteomes" id="UP000785200"/>
    </source>
</evidence>
<feature type="region of interest" description="Disordered" evidence="2">
    <location>
        <begin position="311"/>
        <end position="359"/>
    </location>
</feature>
<feature type="compositionally biased region" description="Polar residues" evidence="2">
    <location>
        <begin position="314"/>
        <end position="324"/>
    </location>
</feature>
<evidence type="ECO:0000256" key="2">
    <source>
        <dbReference type="SAM" id="MobiDB-lite"/>
    </source>
</evidence>
<evidence type="ECO:0000313" key="4">
    <source>
        <dbReference type="EMBL" id="KAG0646466.1"/>
    </source>
</evidence>
<name>A0A9P6VEM1_9HELO</name>
<proteinExistence type="predicted"/>
<feature type="coiled-coil region" evidence="1">
    <location>
        <begin position="123"/>
        <end position="150"/>
    </location>
</feature>
<protein>
    <recommendedName>
        <fullName evidence="3">DUF4048 domain-containing protein</fullName>
    </recommendedName>
</protein>
<dbReference type="Proteomes" id="UP000785200">
    <property type="component" value="Unassembled WGS sequence"/>
</dbReference>
<feature type="region of interest" description="Disordered" evidence="2">
    <location>
        <begin position="162"/>
        <end position="194"/>
    </location>
</feature>
<evidence type="ECO:0000259" key="3">
    <source>
        <dbReference type="Pfam" id="PF13257"/>
    </source>
</evidence>
<evidence type="ECO:0000256" key="1">
    <source>
        <dbReference type="SAM" id="Coils"/>
    </source>
</evidence>
<dbReference type="Pfam" id="PF13257">
    <property type="entry name" value="DUF4048"/>
    <property type="match status" value="1"/>
</dbReference>
<dbReference type="AlphaFoldDB" id="A0A9P6VEM1"/>
<keyword evidence="5" id="KW-1185">Reference proteome</keyword>
<feature type="region of interest" description="Disordered" evidence="2">
    <location>
        <begin position="1"/>
        <end position="117"/>
    </location>
</feature>
<feature type="compositionally biased region" description="Polar residues" evidence="2">
    <location>
        <begin position="414"/>
        <end position="451"/>
    </location>
</feature>
<gene>
    <name evidence="4" type="ORF">D0Z07_7514</name>
</gene>
<dbReference type="EMBL" id="VNKQ01000015">
    <property type="protein sequence ID" value="KAG0646466.1"/>
    <property type="molecule type" value="Genomic_DNA"/>
</dbReference>
<comment type="caution">
    <text evidence="4">The sequence shown here is derived from an EMBL/GenBank/DDBJ whole genome shotgun (WGS) entry which is preliminary data.</text>
</comment>
<feature type="region of interest" description="Disordered" evidence="2">
    <location>
        <begin position="236"/>
        <end position="276"/>
    </location>
</feature>
<feature type="compositionally biased region" description="Polar residues" evidence="2">
    <location>
        <begin position="168"/>
        <end position="177"/>
    </location>
</feature>
<feature type="compositionally biased region" description="Low complexity" evidence="2">
    <location>
        <begin position="90"/>
        <end position="109"/>
    </location>
</feature>
<feature type="compositionally biased region" description="Polar residues" evidence="2">
    <location>
        <begin position="242"/>
        <end position="271"/>
    </location>
</feature>
<dbReference type="InterPro" id="IPR025122">
    <property type="entry name" value="DUF4048"/>
</dbReference>
<feature type="region of interest" description="Disordered" evidence="2">
    <location>
        <begin position="386"/>
        <end position="517"/>
    </location>
</feature>
<accession>A0A9P6VEM1</accession>